<dbReference type="Pfam" id="PF01713">
    <property type="entry name" value="Smr"/>
    <property type="match status" value="1"/>
</dbReference>
<feature type="domain" description="Smr" evidence="1">
    <location>
        <begin position="27"/>
        <end position="103"/>
    </location>
</feature>
<dbReference type="Proteomes" id="UP001374893">
    <property type="component" value="Chromosome"/>
</dbReference>
<proteinExistence type="predicted"/>
<dbReference type="RefSeq" id="WP_425510993.1">
    <property type="nucleotide sequence ID" value="NZ_AP024702.1"/>
</dbReference>
<keyword evidence="3" id="KW-1185">Reference proteome</keyword>
<dbReference type="PROSITE" id="PS50828">
    <property type="entry name" value="SMR"/>
    <property type="match status" value="1"/>
</dbReference>
<accession>A0ABM7RHF9</accession>
<dbReference type="InterPro" id="IPR002625">
    <property type="entry name" value="Smr_dom"/>
</dbReference>
<dbReference type="PANTHER" id="PTHR35562">
    <property type="entry name" value="DNA ENDONUCLEASE SMRA-RELATED"/>
    <property type="match status" value="1"/>
</dbReference>
<sequence>MVSFPAELREFPGVDEEPHQVPITPELDLHTFRPSEIGELIPEYLAECRREGIRSVRVIHGKGTGTLREGVHALLRRMPEVESFQFPAGEGSGGWGATWVYLKARSSAVQPGENPQ</sequence>
<dbReference type="SMART" id="SM00463">
    <property type="entry name" value="SMR"/>
    <property type="match status" value="1"/>
</dbReference>
<dbReference type="EMBL" id="AP024702">
    <property type="protein sequence ID" value="BCX49294.1"/>
    <property type="molecule type" value="Genomic_DNA"/>
</dbReference>
<evidence type="ECO:0000313" key="2">
    <source>
        <dbReference type="EMBL" id="BCX49294.1"/>
    </source>
</evidence>
<organism evidence="2 3">
    <name type="scientific">Haloferula helveola</name>
    <dbReference type="NCBI Taxonomy" id="490095"/>
    <lineage>
        <taxon>Bacteria</taxon>
        <taxon>Pseudomonadati</taxon>
        <taxon>Verrucomicrobiota</taxon>
        <taxon>Verrucomicrobiia</taxon>
        <taxon>Verrucomicrobiales</taxon>
        <taxon>Verrucomicrobiaceae</taxon>
        <taxon>Haloferula</taxon>
    </lineage>
</organism>
<dbReference type="InterPro" id="IPR036063">
    <property type="entry name" value="Smr_dom_sf"/>
</dbReference>
<reference evidence="2 3" key="1">
    <citation type="submission" date="2021-06" db="EMBL/GenBank/DDBJ databases">
        <title>Complete genome of Haloferula helveola possessing various polysaccharide degrading enzymes.</title>
        <authorList>
            <person name="Takami H."/>
            <person name="Huang C."/>
            <person name="Hamasaki K."/>
        </authorList>
    </citation>
    <scope>NUCLEOTIDE SEQUENCE [LARGE SCALE GENOMIC DNA]</scope>
    <source>
        <strain evidence="2 3">CN-1</strain>
    </source>
</reference>
<protein>
    <submittedName>
        <fullName evidence="2">DNA mismatch repair protein mutS</fullName>
    </submittedName>
</protein>
<dbReference type="SUPFAM" id="SSF160443">
    <property type="entry name" value="SMR domain-like"/>
    <property type="match status" value="1"/>
</dbReference>
<gene>
    <name evidence="2" type="ORF">HAHE_32020</name>
</gene>
<dbReference type="PANTHER" id="PTHR35562:SF2">
    <property type="entry name" value="DNA ENDONUCLEASE SMRA-RELATED"/>
    <property type="match status" value="1"/>
</dbReference>
<evidence type="ECO:0000313" key="3">
    <source>
        <dbReference type="Proteomes" id="UP001374893"/>
    </source>
</evidence>
<name>A0ABM7RHF9_9BACT</name>
<evidence type="ECO:0000259" key="1">
    <source>
        <dbReference type="PROSITE" id="PS50828"/>
    </source>
</evidence>
<dbReference type="Gene3D" id="3.30.1370.110">
    <property type="match status" value="1"/>
</dbReference>